<dbReference type="Gene3D" id="1.10.3720.10">
    <property type="entry name" value="MetI-like"/>
    <property type="match status" value="1"/>
</dbReference>
<proteinExistence type="predicted"/>
<feature type="transmembrane region" description="Helical" evidence="6">
    <location>
        <begin position="50"/>
        <end position="74"/>
    </location>
</feature>
<sequence length="213" mass="22420">MSAFFATYGSMLAEAIGVHVLYVLASVAIGFVLGLALGVLLSRVPQWSTVLIPVVSIFQTIPGLVFIGVLFIWIGMRPATVIIALSIYAMFPVLKNTYTGILGVEPKYVEAAKGCGMSPLQTLWRVELPLAMPTIIAGVRMAAVYTVSWTVLAAMIGLGGLGNFVYQGVSSNNNTLIIAGAIPAAVLAVVIGALIDLLQRKVTPRGMQKEVGG</sequence>
<keyword evidence="2" id="KW-0813">Transport</keyword>
<evidence type="ECO:0000313" key="8">
    <source>
        <dbReference type="EMBL" id="MPM54439.1"/>
    </source>
</evidence>
<name>A0A645AMR0_9ZZZZ</name>
<feature type="transmembrane region" description="Helical" evidence="6">
    <location>
        <begin position="80"/>
        <end position="98"/>
    </location>
</feature>
<reference evidence="8" key="1">
    <citation type="submission" date="2019-08" db="EMBL/GenBank/DDBJ databases">
        <authorList>
            <person name="Kucharzyk K."/>
            <person name="Murdoch R.W."/>
            <person name="Higgins S."/>
            <person name="Loffler F."/>
        </authorList>
    </citation>
    <scope>NUCLEOTIDE SEQUENCE</scope>
</reference>
<dbReference type="AlphaFoldDB" id="A0A645AMR0"/>
<evidence type="ECO:0000256" key="3">
    <source>
        <dbReference type="ARBA" id="ARBA00022692"/>
    </source>
</evidence>
<evidence type="ECO:0000256" key="2">
    <source>
        <dbReference type="ARBA" id="ARBA00022448"/>
    </source>
</evidence>
<dbReference type="InterPro" id="IPR051204">
    <property type="entry name" value="ABC_transp_perm/SBD"/>
</dbReference>
<protein>
    <submittedName>
        <fullName evidence="8">Choline transport system permease protein OpuBB</fullName>
    </submittedName>
</protein>
<dbReference type="EMBL" id="VSSQ01014801">
    <property type="protein sequence ID" value="MPM54439.1"/>
    <property type="molecule type" value="Genomic_DNA"/>
</dbReference>
<feature type="domain" description="ABC transmembrane type-1" evidence="7">
    <location>
        <begin position="16"/>
        <end position="199"/>
    </location>
</feature>
<evidence type="ECO:0000256" key="1">
    <source>
        <dbReference type="ARBA" id="ARBA00004141"/>
    </source>
</evidence>
<dbReference type="SUPFAM" id="SSF161098">
    <property type="entry name" value="MetI-like"/>
    <property type="match status" value="1"/>
</dbReference>
<evidence type="ECO:0000256" key="5">
    <source>
        <dbReference type="ARBA" id="ARBA00023136"/>
    </source>
</evidence>
<feature type="transmembrane region" description="Helical" evidence="6">
    <location>
        <begin position="142"/>
        <end position="164"/>
    </location>
</feature>
<dbReference type="Pfam" id="PF00528">
    <property type="entry name" value="BPD_transp_1"/>
    <property type="match status" value="1"/>
</dbReference>
<accession>A0A645AMR0</accession>
<feature type="transmembrane region" description="Helical" evidence="6">
    <location>
        <begin position="20"/>
        <end position="41"/>
    </location>
</feature>
<dbReference type="PANTHER" id="PTHR30177:SF4">
    <property type="entry name" value="OSMOPROTECTANT IMPORT PERMEASE PROTEIN OSMW"/>
    <property type="match status" value="1"/>
</dbReference>
<gene>
    <name evidence="8" type="primary">opuBB_3</name>
    <name evidence="8" type="ORF">SDC9_101217</name>
</gene>
<organism evidence="8">
    <name type="scientific">bioreactor metagenome</name>
    <dbReference type="NCBI Taxonomy" id="1076179"/>
    <lineage>
        <taxon>unclassified sequences</taxon>
        <taxon>metagenomes</taxon>
        <taxon>ecological metagenomes</taxon>
    </lineage>
</organism>
<keyword evidence="4 6" id="KW-1133">Transmembrane helix</keyword>
<dbReference type="InterPro" id="IPR035906">
    <property type="entry name" value="MetI-like_sf"/>
</dbReference>
<dbReference type="GO" id="GO:0031460">
    <property type="term" value="P:glycine betaine transport"/>
    <property type="evidence" value="ECO:0007669"/>
    <property type="project" value="TreeGrafter"/>
</dbReference>
<evidence type="ECO:0000256" key="6">
    <source>
        <dbReference type="SAM" id="Phobius"/>
    </source>
</evidence>
<dbReference type="CDD" id="cd06261">
    <property type="entry name" value="TM_PBP2"/>
    <property type="match status" value="1"/>
</dbReference>
<comment type="caution">
    <text evidence="8">The sequence shown here is derived from an EMBL/GenBank/DDBJ whole genome shotgun (WGS) entry which is preliminary data.</text>
</comment>
<feature type="transmembrane region" description="Helical" evidence="6">
    <location>
        <begin position="176"/>
        <end position="198"/>
    </location>
</feature>
<comment type="subcellular location">
    <subcellularLocation>
        <location evidence="1">Membrane</location>
        <topology evidence="1">Multi-pass membrane protein</topology>
    </subcellularLocation>
</comment>
<keyword evidence="5 6" id="KW-0472">Membrane</keyword>
<evidence type="ECO:0000256" key="4">
    <source>
        <dbReference type="ARBA" id="ARBA00022989"/>
    </source>
</evidence>
<dbReference type="FunFam" id="1.10.3720.10:FF:000001">
    <property type="entry name" value="Glycine betaine ABC transporter, permease"/>
    <property type="match status" value="1"/>
</dbReference>
<keyword evidence="3 6" id="KW-0812">Transmembrane</keyword>
<dbReference type="GO" id="GO:0016020">
    <property type="term" value="C:membrane"/>
    <property type="evidence" value="ECO:0007669"/>
    <property type="project" value="UniProtKB-SubCell"/>
</dbReference>
<dbReference type="InterPro" id="IPR000515">
    <property type="entry name" value="MetI-like"/>
</dbReference>
<dbReference type="PROSITE" id="PS50928">
    <property type="entry name" value="ABC_TM1"/>
    <property type="match status" value="1"/>
</dbReference>
<dbReference type="GO" id="GO:0055085">
    <property type="term" value="P:transmembrane transport"/>
    <property type="evidence" value="ECO:0007669"/>
    <property type="project" value="InterPro"/>
</dbReference>
<evidence type="ECO:0000259" key="7">
    <source>
        <dbReference type="PROSITE" id="PS50928"/>
    </source>
</evidence>
<dbReference type="PANTHER" id="PTHR30177">
    <property type="entry name" value="GLYCINE BETAINE/L-PROLINE TRANSPORT SYSTEM PERMEASE PROTEIN PROW"/>
    <property type="match status" value="1"/>
</dbReference>